<dbReference type="InterPro" id="IPR013921">
    <property type="entry name" value="Mediator_Med20"/>
</dbReference>
<keyword evidence="6" id="KW-1185">Reference proteome</keyword>
<organism evidence="5 6">
    <name type="scientific">Lipomyces starkeyi NRRL Y-11557</name>
    <dbReference type="NCBI Taxonomy" id="675824"/>
    <lineage>
        <taxon>Eukaryota</taxon>
        <taxon>Fungi</taxon>
        <taxon>Dikarya</taxon>
        <taxon>Ascomycota</taxon>
        <taxon>Saccharomycotina</taxon>
        <taxon>Lipomycetes</taxon>
        <taxon>Lipomycetales</taxon>
        <taxon>Lipomycetaceae</taxon>
        <taxon>Lipomyces</taxon>
    </lineage>
</organism>
<sequence length="229" mass="25787">MPVTGVVLIHNASTNATTISSINDKITRLFPRIIGKWSLEYKLYRENPILDHGARPSSQGQVTGAVSRFLSQLVLSHHRDELFCLVDEPQSNIPGHSNFEKKVMAVFDKGMDMIITSKLASLWILRQSMRAEGVAYAVGEEFVIRTANVTQTGSFRYIVVEIEYLFSDDLESSKIVISDFASKCDLPNGKFYFGDSGHIYRSNADEYQTFRKADTGLQYMEAFRARPNG</sequence>
<evidence type="ECO:0000256" key="2">
    <source>
        <dbReference type="ARBA" id="ARBA00010743"/>
    </source>
</evidence>
<evidence type="ECO:0000313" key="5">
    <source>
        <dbReference type="EMBL" id="ODQ69795.1"/>
    </source>
</evidence>
<evidence type="ECO:0000256" key="3">
    <source>
        <dbReference type="ARBA" id="ARBA00023242"/>
    </source>
</evidence>
<gene>
    <name evidence="4" type="primary">MED20</name>
    <name evidence="5" type="ORF">LIPSTDRAFT_6458</name>
</gene>
<reference evidence="5 6" key="1">
    <citation type="journal article" date="2016" name="Proc. Natl. Acad. Sci. U.S.A.">
        <title>Comparative genomics of biotechnologically important yeasts.</title>
        <authorList>
            <person name="Riley R."/>
            <person name="Haridas S."/>
            <person name="Wolfe K.H."/>
            <person name="Lopes M.R."/>
            <person name="Hittinger C.T."/>
            <person name="Goeker M."/>
            <person name="Salamov A.A."/>
            <person name="Wisecaver J.H."/>
            <person name="Long T.M."/>
            <person name="Calvey C.H."/>
            <person name="Aerts A.L."/>
            <person name="Barry K.W."/>
            <person name="Choi C."/>
            <person name="Clum A."/>
            <person name="Coughlan A.Y."/>
            <person name="Deshpande S."/>
            <person name="Douglass A.P."/>
            <person name="Hanson S.J."/>
            <person name="Klenk H.-P."/>
            <person name="LaButti K.M."/>
            <person name="Lapidus A."/>
            <person name="Lindquist E.A."/>
            <person name="Lipzen A.M."/>
            <person name="Meier-Kolthoff J.P."/>
            <person name="Ohm R.A."/>
            <person name="Otillar R.P."/>
            <person name="Pangilinan J.L."/>
            <person name="Peng Y."/>
            <person name="Rokas A."/>
            <person name="Rosa C.A."/>
            <person name="Scheuner C."/>
            <person name="Sibirny A.A."/>
            <person name="Slot J.C."/>
            <person name="Stielow J.B."/>
            <person name="Sun H."/>
            <person name="Kurtzman C.P."/>
            <person name="Blackwell M."/>
            <person name="Grigoriev I.V."/>
            <person name="Jeffries T.W."/>
        </authorList>
    </citation>
    <scope>NUCLEOTIDE SEQUENCE [LARGE SCALE GENOMIC DNA]</scope>
    <source>
        <strain evidence="5 6">NRRL Y-11557</strain>
    </source>
</reference>
<keyword evidence="4" id="KW-0804">Transcription</keyword>
<dbReference type="Pfam" id="PF08612">
    <property type="entry name" value="Med20"/>
    <property type="match status" value="1"/>
</dbReference>
<comment type="subunit">
    <text evidence="4">Component of the Mediator complex.</text>
</comment>
<dbReference type="Gene3D" id="3.30.310.180">
    <property type="match status" value="1"/>
</dbReference>
<dbReference type="GO" id="GO:0003713">
    <property type="term" value="F:transcription coactivator activity"/>
    <property type="evidence" value="ECO:0007669"/>
    <property type="project" value="TreeGrafter"/>
</dbReference>
<dbReference type="PANTHER" id="PTHR12465:SF0">
    <property type="entry name" value="MEDIATOR OF RNA POLYMERASE II TRANSCRIPTION SUBUNIT 20"/>
    <property type="match status" value="1"/>
</dbReference>
<dbReference type="Proteomes" id="UP000094385">
    <property type="component" value="Unassembled WGS sequence"/>
</dbReference>
<dbReference type="GO" id="GO:0006357">
    <property type="term" value="P:regulation of transcription by RNA polymerase II"/>
    <property type="evidence" value="ECO:0007669"/>
    <property type="project" value="InterPro"/>
</dbReference>
<comment type="similarity">
    <text evidence="2 4">Belongs to the Mediator complex subunit 20 family.</text>
</comment>
<dbReference type="GO" id="GO:0016592">
    <property type="term" value="C:mediator complex"/>
    <property type="evidence" value="ECO:0007669"/>
    <property type="project" value="InterPro"/>
</dbReference>
<proteinExistence type="inferred from homology"/>
<keyword evidence="4" id="KW-0805">Transcription regulation</keyword>
<comment type="function">
    <text evidence="4">Component of the Mediator complex, a coactivator involved in the regulated transcription of nearly all RNA polymerase II-dependent genes. Mediator functions as a bridge to convey information from gene-specific regulatory proteins to the basal RNA polymerase II transcription machinery. Mediator is recruited to promoters by direct interactions with regulatory proteins and serves as a scaffold for the assembly of a functional preinitiation complex with RNA polymerase II and the general transcription factors.</text>
</comment>
<comment type="subcellular location">
    <subcellularLocation>
        <location evidence="1 4">Nucleus</location>
    </subcellularLocation>
</comment>
<name>A0A1E3PWJ9_LIPST</name>
<keyword evidence="3 4" id="KW-0539">Nucleus</keyword>
<accession>A0A1E3PWJ9</accession>
<evidence type="ECO:0000313" key="6">
    <source>
        <dbReference type="Proteomes" id="UP000094385"/>
    </source>
</evidence>
<dbReference type="OrthoDB" id="1854899at2759"/>
<dbReference type="STRING" id="675824.A0A1E3PWJ9"/>
<dbReference type="EMBL" id="KV454302">
    <property type="protein sequence ID" value="ODQ69795.1"/>
    <property type="molecule type" value="Genomic_DNA"/>
</dbReference>
<keyword evidence="4" id="KW-0010">Activator</keyword>
<evidence type="ECO:0000256" key="4">
    <source>
        <dbReference type="RuleBase" id="RU364152"/>
    </source>
</evidence>
<dbReference type="PANTHER" id="PTHR12465">
    <property type="entry name" value="UBIQUITIN SPECIFIC PROTEASE HOMOLOG 49"/>
    <property type="match status" value="1"/>
</dbReference>
<protein>
    <recommendedName>
        <fullName evidence="4">Mediator of RNA polymerase II transcription subunit 20</fullName>
    </recommendedName>
    <alternativeName>
        <fullName evidence="4">Mediator complex subunit 20</fullName>
    </alternativeName>
</protein>
<evidence type="ECO:0000256" key="1">
    <source>
        <dbReference type="ARBA" id="ARBA00004123"/>
    </source>
</evidence>
<dbReference type="AlphaFoldDB" id="A0A1E3PWJ9"/>